<comment type="caution">
    <text evidence="1">The sequence shown here is derived from an EMBL/GenBank/DDBJ whole genome shotgun (WGS) entry which is preliminary data.</text>
</comment>
<sequence length="51" mass="5581">MASTFQNTWQIALDAERELLKSLADKEPTFTAISHYLSESVSLPERAAAAA</sequence>
<keyword evidence="2" id="KW-1185">Reference proteome</keyword>
<dbReference type="EMBL" id="MSFO01000002">
    <property type="protein sequence ID" value="PLB51863.1"/>
    <property type="molecule type" value="Genomic_DNA"/>
</dbReference>
<reference evidence="1 2" key="1">
    <citation type="submission" date="2016-12" db="EMBL/GenBank/DDBJ databases">
        <title>The genomes of Aspergillus section Nigri reveals drivers in fungal speciation.</title>
        <authorList>
            <consortium name="DOE Joint Genome Institute"/>
            <person name="Vesth T.C."/>
            <person name="Nybo J."/>
            <person name="Theobald S."/>
            <person name="Brandl J."/>
            <person name="Frisvad J.C."/>
            <person name="Nielsen K.F."/>
            <person name="Lyhne E.K."/>
            <person name="Kogle M.E."/>
            <person name="Kuo A."/>
            <person name="Riley R."/>
            <person name="Clum A."/>
            <person name="Nolan M."/>
            <person name="Lipzen A."/>
            <person name="Salamov A."/>
            <person name="Henrissat B."/>
            <person name="Wiebenga A."/>
            <person name="De Vries R.P."/>
            <person name="Grigoriev I.V."/>
            <person name="Mortensen U.H."/>
            <person name="Andersen M.R."/>
            <person name="Baker S.E."/>
        </authorList>
    </citation>
    <scope>NUCLEOTIDE SEQUENCE [LARGE SCALE GENOMIC DNA]</scope>
    <source>
        <strain evidence="1 2">IBT 23096</strain>
    </source>
</reference>
<dbReference type="RefSeq" id="XP_024707165.1">
    <property type="nucleotide sequence ID" value="XM_024848568.1"/>
</dbReference>
<organism evidence="1 2">
    <name type="scientific">Aspergillus steynii IBT 23096</name>
    <dbReference type="NCBI Taxonomy" id="1392250"/>
    <lineage>
        <taxon>Eukaryota</taxon>
        <taxon>Fungi</taxon>
        <taxon>Dikarya</taxon>
        <taxon>Ascomycota</taxon>
        <taxon>Pezizomycotina</taxon>
        <taxon>Eurotiomycetes</taxon>
        <taxon>Eurotiomycetidae</taxon>
        <taxon>Eurotiales</taxon>
        <taxon>Aspergillaceae</taxon>
        <taxon>Aspergillus</taxon>
        <taxon>Aspergillus subgen. Circumdati</taxon>
    </lineage>
</organism>
<dbReference type="STRING" id="1392250.A0A2I2GG51"/>
<dbReference type="VEuPathDB" id="FungiDB:P170DRAFT_433748"/>
<protein>
    <submittedName>
        <fullName evidence="1">Uncharacterized protein</fullName>
    </submittedName>
</protein>
<gene>
    <name evidence="1" type="ORF">P170DRAFT_433748</name>
</gene>
<name>A0A2I2GG51_9EURO</name>
<dbReference type="AlphaFoldDB" id="A0A2I2GG51"/>
<proteinExistence type="predicted"/>
<dbReference type="GeneID" id="36556267"/>
<dbReference type="Proteomes" id="UP000234275">
    <property type="component" value="Unassembled WGS sequence"/>
</dbReference>
<accession>A0A2I2GG51</accession>
<evidence type="ECO:0000313" key="1">
    <source>
        <dbReference type="EMBL" id="PLB51863.1"/>
    </source>
</evidence>
<evidence type="ECO:0000313" key="2">
    <source>
        <dbReference type="Proteomes" id="UP000234275"/>
    </source>
</evidence>